<sequence>MATSGQGAPSRPAVAFAFLKKVEKFRIQEKSALGDKSDGRTREEVDFVTGVEGKEVHSTKPKEIHKELIIPLIKQNRWEILKRKNLLTEQQAKGKDSNAEFEAIKEVLEDSRRFMEQQEERDGHAKDETFAIPMLLQNKVPDGFEDGEKVDVSLRPDVATEADYMAVPVEAYGLAMIRGMGWKPGEGIGKTFKQDVKATEHQLRPKGLGLGADRSALAALEGKKPARSLKPGDQRVAEEPLGHVPGAHVLLESGPHKGLCGKIEAVDADNARLVVRLALGGNAMTVSQYVARPMSSKEYVKFRQDSSMNKGGNKDEEVGKAKRRKQGQNGNGGDWQERHLDRQETAGKSFNLSSRDSNKHGTKKKHDELVEKRKNTAPVMPEPPCWLHRDLRVRFIDRNYKGGKYYNCKVCILGGGKAFDNFHCYFDLLTSI</sequence>
<reference evidence="6" key="1">
    <citation type="submission" date="2025-08" db="UniProtKB">
        <authorList>
            <consortium name="Ensembl"/>
        </authorList>
    </citation>
    <scope>IDENTIFICATION</scope>
</reference>
<dbReference type="InterPro" id="IPR026822">
    <property type="entry name" value="Spp2/MOS2_G-patch"/>
</dbReference>
<name>A0A8C4N5B0_EPTBU</name>
<dbReference type="GO" id="GO:0003676">
    <property type="term" value="F:nucleic acid binding"/>
    <property type="evidence" value="ECO:0007669"/>
    <property type="project" value="InterPro"/>
</dbReference>
<dbReference type="Proteomes" id="UP000694388">
    <property type="component" value="Unplaced"/>
</dbReference>
<keyword evidence="2 3" id="KW-0539">Nucleus</keyword>
<dbReference type="Ensembl" id="ENSEBUT00000002815.1">
    <property type="protein sequence ID" value="ENSEBUP00000002460.1"/>
    <property type="gene ID" value="ENSEBUG00000001912.1"/>
</dbReference>
<dbReference type="GO" id="GO:0000398">
    <property type="term" value="P:mRNA splicing, via spliceosome"/>
    <property type="evidence" value="ECO:0007669"/>
    <property type="project" value="UniProtKB-UniRule"/>
</dbReference>
<evidence type="ECO:0000256" key="2">
    <source>
        <dbReference type="ARBA" id="ARBA00023242"/>
    </source>
</evidence>
<evidence type="ECO:0000256" key="3">
    <source>
        <dbReference type="RuleBase" id="RU369096"/>
    </source>
</evidence>
<reference evidence="6" key="2">
    <citation type="submission" date="2025-09" db="UniProtKB">
        <authorList>
            <consortium name="Ensembl"/>
        </authorList>
    </citation>
    <scope>IDENTIFICATION</scope>
</reference>
<accession>A0A8C4N5B0</accession>
<dbReference type="GeneTree" id="ENSGT00390000015154"/>
<dbReference type="InterPro" id="IPR045166">
    <property type="entry name" value="Spp2-like"/>
</dbReference>
<comment type="similarity">
    <text evidence="3">Belongs to the MOS2 family.</text>
</comment>
<dbReference type="InterPro" id="IPR000467">
    <property type="entry name" value="G_patch_dom"/>
</dbReference>
<dbReference type="InterPro" id="IPR041993">
    <property type="entry name" value="GPKOW_KOW1"/>
</dbReference>
<feature type="region of interest" description="Disordered" evidence="4">
    <location>
        <begin position="301"/>
        <end position="369"/>
    </location>
</feature>
<dbReference type="PANTHER" id="PTHR15818">
    <property type="entry name" value="G PATCH AND KOW-CONTAINING"/>
    <property type="match status" value="1"/>
</dbReference>
<dbReference type="PROSITE" id="PS50174">
    <property type="entry name" value="G_PATCH"/>
    <property type="match status" value="1"/>
</dbReference>
<evidence type="ECO:0000256" key="4">
    <source>
        <dbReference type="SAM" id="MobiDB-lite"/>
    </source>
</evidence>
<dbReference type="CDD" id="cd13152">
    <property type="entry name" value="KOW_GPKOW_A"/>
    <property type="match status" value="1"/>
</dbReference>
<proteinExistence type="inferred from homology"/>
<dbReference type="Pfam" id="PF12656">
    <property type="entry name" value="G-patch_2"/>
    <property type="match status" value="1"/>
</dbReference>
<keyword evidence="3" id="KW-0507">mRNA processing</keyword>
<evidence type="ECO:0000259" key="5">
    <source>
        <dbReference type="PROSITE" id="PS50174"/>
    </source>
</evidence>
<dbReference type="AlphaFoldDB" id="A0A8C4N5B0"/>
<feature type="compositionally biased region" description="Basic and acidic residues" evidence="4">
    <location>
        <begin position="335"/>
        <end position="345"/>
    </location>
</feature>
<comment type="function">
    <text evidence="3">RNA-binding protein involved in pre-mRNA splicing.</text>
</comment>
<evidence type="ECO:0000313" key="6">
    <source>
        <dbReference type="Ensembl" id="ENSEBUP00000002460.1"/>
    </source>
</evidence>
<dbReference type="SMART" id="SM00443">
    <property type="entry name" value="G_patch"/>
    <property type="match status" value="1"/>
</dbReference>
<feature type="domain" description="G-patch" evidence="5">
    <location>
        <begin position="169"/>
        <end position="215"/>
    </location>
</feature>
<organism evidence="6 7">
    <name type="scientific">Eptatretus burgeri</name>
    <name type="common">Inshore hagfish</name>
    <dbReference type="NCBI Taxonomy" id="7764"/>
    <lineage>
        <taxon>Eukaryota</taxon>
        <taxon>Metazoa</taxon>
        <taxon>Chordata</taxon>
        <taxon>Craniata</taxon>
        <taxon>Vertebrata</taxon>
        <taxon>Cyclostomata</taxon>
        <taxon>Myxini</taxon>
        <taxon>Myxiniformes</taxon>
        <taxon>Myxinidae</taxon>
        <taxon>Eptatretinae</taxon>
        <taxon>Eptatretus</taxon>
    </lineage>
</organism>
<dbReference type="PANTHER" id="PTHR15818:SF2">
    <property type="entry name" value="G-PATCH DOMAIN AND KOW MOTIFS-CONTAINING PROTEIN"/>
    <property type="match status" value="1"/>
</dbReference>
<dbReference type="GO" id="GO:0005681">
    <property type="term" value="C:spliceosomal complex"/>
    <property type="evidence" value="ECO:0007669"/>
    <property type="project" value="TreeGrafter"/>
</dbReference>
<evidence type="ECO:0000313" key="7">
    <source>
        <dbReference type="Proteomes" id="UP000694388"/>
    </source>
</evidence>
<evidence type="ECO:0000256" key="1">
    <source>
        <dbReference type="ARBA" id="ARBA00004123"/>
    </source>
</evidence>
<dbReference type="OMA" id="AHKDKEK"/>
<keyword evidence="7" id="KW-1185">Reference proteome</keyword>
<protein>
    <recommendedName>
        <fullName evidence="3">G-patch domain and KOW motifs-containing protein</fullName>
    </recommendedName>
</protein>
<feature type="compositionally biased region" description="Polar residues" evidence="4">
    <location>
        <begin position="346"/>
        <end position="355"/>
    </location>
</feature>
<comment type="subcellular location">
    <subcellularLocation>
        <location evidence="1 3">Nucleus</location>
    </subcellularLocation>
</comment>
<keyword evidence="3" id="KW-0508">mRNA splicing</keyword>